<dbReference type="InterPro" id="IPR043129">
    <property type="entry name" value="ATPase_NBD"/>
</dbReference>
<dbReference type="InterPro" id="IPR036010">
    <property type="entry name" value="2Fe-2S_ferredoxin-like_sf"/>
</dbReference>
<dbReference type="eggNOG" id="COG3894">
    <property type="taxonomic scope" value="Bacteria"/>
</dbReference>
<dbReference type="HOGENOM" id="CLU_019091_0_0_9"/>
<dbReference type="PANTHER" id="PTHR42895:SF2">
    <property type="entry name" value="IRON-SULFUR CLUSTER PROTEIN"/>
    <property type="match status" value="1"/>
</dbReference>
<dbReference type="SUPFAM" id="SSF54292">
    <property type="entry name" value="2Fe-2S ferredoxin-like"/>
    <property type="match status" value="1"/>
</dbReference>
<keyword evidence="3" id="KW-1185">Reference proteome</keyword>
<dbReference type="EMBL" id="CP002131">
    <property type="protein sequence ID" value="ADL07478.1"/>
    <property type="molecule type" value="Genomic_DNA"/>
</dbReference>
<evidence type="ECO:0000313" key="2">
    <source>
        <dbReference type="EMBL" id="ADL07478.1"/>
    </source>
</evidence>
<dbReference type="Gene3D" id="3.30.420.480">
    <property type="entry name" value="Domain of unknown function (DUF4445)"/>
    <property type="match status" value="1"/>
</dbReference>
<dbReference type="Proteomes" id="UP000000272">
    <property type="component" value="Chromosome"/>
</dbReference>
<evidence type="ECO:0000259" key="1">
    <source>
        <dbReference type="PROSITE" id="PS51085"/>
    </source>
</evidence>
<gene>
    <name evidence="2" type="ordered locus">Toce_0709</name>
</gene>
<dbReference type="InterPro" id="IPR041414">
    <property type="entry name" value="Raco-like_middle"/>
</dbReference>
<dbReference type="SUPFAM" id="SSF53067">
    <property type="entry name" value="Actin-like ATPase domain"/>
    <property type="match status" value="1"/>
</dbReference>
<evidence type="ECO:0000313" key="3">
    <source>
        <dbReference type="Proteomes" id="UP000000272"/>
    </source>
</evidence>
<dbReference type="Pfam" id="PF00111">
    <property type="entry name" value="Fer2"/>
    <property type="match status" value="1"/>
</dbReference>
<dbReference type="STRING" id="555079.Toce_0709"/>
<dbReference type="Pfam" id="PF14574">
    <property type="entry name" value="RACo_C_ter"/>
    <property type="match status" value="1"/>
</dbReference>
<name>D9S251_THEOJ</name>
<dbReference type="InterPro" id="IPR027980">
    <property type="entry name" value="RACo_C"/>
</dbReference>
<organism evidence="2 3">
    <name type="scientific">Thermosediminibacter oceani (strain ATCC BAA-1034 / DSM 16646 / JW/IW-1228P)</name>
    <dbReference type="NCBI Taxonomy" id="555079"/>
    <lineage>
        <taxon>Bacteria</taxon>
        <taxon>Bacillati</taxon>
        <taxon>Bacillota</taxon>
        <taxon>Clostridia</taxon>
        <taxon>Thermosediminibacterales</taxon>
        <taxon>Thermosediminibacteraceae</taxon>
        <taxon>Thermosediminibacter</taxon>
    </lineage>
</organism>
<dbReference type="InterPro" id="IPR012675">
    <property type="entry name" value="Beta-grasp_dom_sf"/>
</dbReference>
<dbReference type="KEGG" id="toc:Toce_0709"/>
<dbReference type="InterPro" id="IPR042259">
    <property type="entry name" value="Raco-like_middle_sf"/>
</dbReference>
<dbReference type="PANTHER" id="PTHR42895">
    <property type="entry name" value="IRON-SULFUR CLUSTER-BINDING PROTEIN-RELATED"/>
    <property type="match status" value="1"/>
</dbReference>
<dbReference type="Gene3D" id="3.10.20.30">
    <property type="match status" value="1"/>
</dbReference>
<reference evidence="2 3" key="1">
    <citation type="journal article" date="2010" name="Stand. Genomic Sci.">
        <title>Complete genome sequence of Thermosediminibacter oceani type strain (JW/IW-1228P).</title>
        <authorList>
            <person name="Pitluck S."/>
            <person name="Yasawong M."/>
            <person name="Munk C."/>
            <person name="Nolan M."/>
            <person name="Lapidus A."/>
            <person name="Lucas S."/>
            <person name="Glavina Del Rio T."/>
            <person name="Tice H."/>
            <person name="Cheng J.F."/>
            <person name="Bruce D."/>
            <person name="Detter C."/>
            <person name="Tapia R."/>
            <person name="Han C."/>
            <person name="Goodwin L."/>
            <person name="Liolios K."/>
            <person name="Ivanova N."/>
            <person name="Mavromatis K."/>
            <person name="Mikhailova N."/>
            <person name="Pati A."/>
            <person name="Chen A."/>
            <person name="Palaniappan K."/>
            <person name="Land M."/>
            <person name="Hauser L."/>
            <person name="Chang Y.J."/>
            <person name="Jeffries C.D."/>
            <person name="Rohde M."/>
            <person name="Spring S."/>
            <person name="Sikorski J."/>
            <person name="Goker M."/>
            <person name="Woyke T."/>
            <person name="Bristow J."/>
            <person name="Eisen J.A."/>
            <person name="Markowitz V."/>
            <person name="Hugenholtz P."/>
            <person name="Kyrpides N.C."/>
            <person name="Klenk H.P."/>
        </authorList>
    </citation>
    <scope>NUCLEOTIDE SEQUENCE [LARGE SCALE GENOMIC DNA]</scope>
    <source>
        <strain evidence="3">ATCC BAA-1034 / DSM 16646 / JW/IW-1228P</strain>
    </source>
</reference>
<dbReference type="OrthoDB" id="9810588at2"/>
<dbReference type="CDD" id="cd00207">
    <property type="entry name" value="fer2"/>
    <property type="match status" value="1"/>
</dbReference>
<dbReference type="eggNOG" id="COG0633">
    <property type="taxonomic scope" value="Bacteria"/>
</dbReference>
<dbReference type="Pfam" id="PF17651">
    <property type="entry name" value="Raco_middle"/>
    <property type="match status" value="1"/>
</dbReference>
<dbReference type="InterPro" id="IPR052911">
    <property type="entry name" value="Corrinoid_activation_enz"/>
</dbReference>
<dbReference type="RefSeq" id="WP_013275525.1">
    <property type="nucleotide sequence ID" value="NC_014377.1"/>
</dbReference>
<accession>D9S251</accession>
<sequence length="614" mass="66673">MSEVTITLRPDGRIIKAKTGVNLMEVLRRAGIRMDFPCGGCGACGKCRVKITSEVQPPKEEEIKLIPERELKEGVRLACLYTVASDMEIEVVFKNEEARVLERGIMGSFTMDPPVKKRRFFAKDSKDALSLEERLTLAVGCPVDPECRLELLRSISRGLPEEGTAVIRDNMIAGIEEGDTTGKIYGAALDIGTTTVVLSLVNMVSGKEEAVVSALNPQKEFGQDVLSRISHAKKGEQFLSELQKSIVNSINDLLEKAVKKAGIDKKDIYEMTVAANTTMTHLFLGINPESIGSAPYYPVLKRGIDIKAQELGISISPFGRVYCLPAISGYVGGDIVAGILATGFYKKDDTALFIDIGTNGEIVFFDGREMVACSCAAGPALEGVNISCGMRAADGAVEEVRISEDVFIRTIGDDKPKGVCGSGIVDLVAELLKIGFVEPSGRMVFPDKARQIASPNLAARLVEKERSTAFIIAYGGEQEDDVFITSRDIRQVQLAKGAIWAGIRALLREKGISPKDVRRVYVAGAFGAHLRPESLSRIGMIAGEWTERLTFAGNTSIAGATMCLLSGAKRKEAENIAGMVRYLELSTMEGFDRLFAESLKFPEGDRSWKENSGF</sequence>
<protein>
    <submittedName>
        <fullName evidence="2">Ferredoxin</fullName>
    </submittedName>
</protein>
<feature type="domain" description="2Fe-2S ferredoxin-type" evidence="1">
    <location>
        <begin position="2"/>
        <end position="95"/>
    </location>
</feature>
<dbReference type="InterPro" id="IPR001041">
    <property type="entry name" value="2Fe-2S_ferredoxin-type"/>
</dbReference>
<proteinExistence type="predicted"/>
<dbReference type="PROSITE" id="PS51085">
    <property type="entry name" value="2FE2S_FER_2"/>
    <property type="match status" value="1"/>
</dbReference>
<dbReference type="GO" id="GO:0051536">
    <property type="term" value="F:iron-sulfur cluster binding"/>
    <property type="evidence" value="ECO:0007669"/>
    <property type="project" value="InterPro"/>
</dbReference>
<dbReference type="AlphaFoldDB" id="D9S251"/>